<keyword evidence="3" id="KW-1185">Reference proteome</keyword>
<name>A0AAU9TZS8_EUPED</name>
<reference evidence="2" key="1">
    <citation type="submission" date="2022-03" db="EMBL/GenBank/DDBJ databases">
        <authorList>
            <person name="Tunstrom K."/>
        </authorList>
    </citation>
    <scope>NUCLEOTIDE SEQUENCE</scope>
</reference>
<evidence type="ECO:0000313" key="2">
    <source>
        <dbReference type="EMBL" id="CAH2091050.1"/>
    </source>
</evidence>
<sequence>MSVIARTYADIGIGACGSVRFVRRKEAASGDVPIGKLRISCARAAIFGGNVTSVSSSAGTGGRGSRAGGTDGTACARAARRSPLERSGQ</sequence>
<dbReference type="AlphaFoldDB" id="A0AAU9TZS8"/>
<dbReference type="EMBL" id="CAKOGL010000010">
    <property type="protein sequence ID" value="CAH2091050.1"/>
    <property type="molecule type" value="Genomic_DNA"/>
</dbReference>
<comment type="caution">
    <text evidence="2">The sequence shown here is derived from an EMBL/GenBank/DDBJ whole genome shotgun (WGS) entry which is preliminary data.</text>
</comment>
<evidence type="ECO:0000313" key="3">
    <source>
        <dbReference type="Proteomes" id="UP001153954"/>
    </source>
</evidence>
<evidence type="ECO:0000256" key="1">
    <source>
        <dbReference type="SAM" id="MobiDB-lite"/>
    </source>
</evidence>
<protein>
    <submittedName>
        <fullName evidence="2">Uncharacterized protein</fullName>
    </submittedName>
</protein>
<dbReference type="Proteomes" id="UP001153954">
    <property type="component" value="Unassembled WGS sequence"/>
</dbReference>
<feature type="region of interest" description="Disordered" evidence="1">
    <location>
        <begin position="53"/>
        <end position="89"/>
    </location>
</feature>
<feature type="compositionally biased region" description="Gly residues" evidence="1">
    <location>
        <begin position="59"/>
        <end position="71"/>
    </location>
</feature>
<accession>A0AAU9TZS8</accession>
<proteinExistence type="predicted"/>
<organism evidence="2 3">
    <name type="scientific">Euphydryas editha</name>
    <name type="common">Edith's checkerspot</name>
    <dbReference type="NCBI Taxonomy" id="104508"/>
    <lineage>
        <taxon>Eukaryota</taxon>
        <taxon>Metazoa</taxon>
        <taxon>Ecdysozoa</taxon>
        <taxon>Arthropoda</taxon>
        <taxon>Hexapoda</taxon>
        <taxon>Insecta</taxon>
        <taxon>Pterygota</taxon>
        <taxon>Neoptera</taxon>
        <taxon>Endopterygota</taxon>
        <taxon>Lepidoptera</taxon>
        <taxon>Glossata</taxon>
        <taxon>Ditrysia</taxon>
        <taxon>Papilionoidea</taxon>
        <taxon>Nymphalidae</taxon>
        <taxon>Nymphalinae</taxon>
        <taxon>Euphydryas</taxon>
    </lineage>
</organism>
<gene>
    <name evidence="2" type="ORF">EEDITHA_LOCUS6948</name>
</gene>